<reference evidence="2 4" key="1">
    <citation type="submission" date="2015-02" db="EMBL/GenBank/DDBJ databases">
        <title>Pseudomonas helleri sp. nov. and Pseudomonas weihenstephanensis sp. nov., isolated from raw cows milk.</title>
        <authorList>
            <person name="von Neubeck M."/>
            <person name="Huptas C."/>
            <person name="Wenning M."/>
            <person name="Scherer S."/>
        </authorList>
    </citation>
    <scope>NUCLEOTIDE SEQUENCE [LARGE SCALE GENOMIC DNA]</scope>
    <source>
        <strain evidence="2 4">DSM 21104</strain>
    </source>
</reference>
<dbReference type="SUPFAM" id="SSF50475">
    <property type="entry name" value="FMN-binding split barrel"/>
    <property type="match status" value="1"/>
</dbReference>
<accession>A0A0J6GN81</accession>
<evidence type="ECO:0000313" key="2">
    <source>
        <dbReference type="EMBL" id="KMM83823.1"/>
    </source>
</evidence>
<dbReference type="OrthoDB" id="9788889at2"/>
<dbReference type="AlphaFoldDB" id="A0A0J6GN81"/>
<keyword evidence="5" id="KW-1185">Reference proteome</keyword>
<sequence>MTLSLEERCLRLLNTTRFVTLATVSADGEAWASTVNYVYRSETQTLLWYSMSDARHSRNIEQVSVLSGSLFRTDLGAEAPPVGLDGIQFCGTARSVPDDEVQSAHESYYRINFPDERIRAQWVLPLAEFKQSEKRSFYELTIEQLWLLDLDRWSYDKNDQRIEVVLPFEGARL</sequence>
<dbReference type="Proteomes" id="UP000036395">
    <property type="component" value="Unassembled WGS sequence"/>
</dbReference>
<dbReference type="InterPro" id="IPR012349">
    <property type="entry name" value="Split_barrel_FMN-bd"/>
</dbReference>
<comment type="caution">
    <text evidence="2">The sequence shown here is derived from an EMBL/GenBank/DDBJ whole genome shotgun (WGS) entry which is preliminary data.</text>
</comment>
<dbReference type="Gene3D" id="2.30.110.10">
    <property type="entry name" value="Electron Transport, Fmn-binding Protein, Chain A"/>
    <property type="match status" value="1"/>
</dbReference>
<name>A0A0J6GN81_PSETA</name>
<gene>
    <name evidence="3" type="ORF">SAMN04490203_1469</name>
    <name evidence="2" type="ORF">TU78_15230</name>
</gene>
<dbReference type="PATRIC" id="fig|47884.3.peg.3517"/>
<feature type="domain" description="Pyridoxamine 5'-phosphate oxidase N-terminal" evidence="1">
    <location>
        <begin position="6"/>
        <end position="147"/>
    </location>
</feature>
<protein>
    <submittedName>
        <fullName evidence="3">Uncharacterized conserved protein YhbP, UPF0306 family</fullName>
    </submittedName>
</protein>
<dbReference type="Pfam" id="PF01243">
    <property type="entry name" value="PNPOx_N"/>
    <property type="match status" value="1"/>
</dbReference>
<dbReference type="STRING" id="47884.SAMN04490203_1469"/>
<dbReference type="RefSeq" id="WP_048382375.1">
    <property type="nucleotide sequence ID" value="NZ_FNRS01000001.1"/>
</dbReference>
<evidence type="ECO:0000313" key="4">
    <source>
        <dbReference type="Proteomes" id="UP000036395"/>
    </source>
</evidence>
<dbReference type="EMBL" id="FNRS01000001">
    <property type="protein sequence ID" value="SEB93345.1"/>
    <property type="molecule type" value="Genomic_DNA"/>
</dbReference>
<evidence type="ECO:0000313" key="3">
    <source>
        <dbReference type="EMBL" id="SEB93345.1"/>
    </source>
</evidence>
<dbReference type="EMBL" id="JYLA01000006">
    <property type="protein sequence ID" value="KMM83823.1"/>
    <property type="molecule type" value="Genomic_DNA"/>
</dbReference>
<organism evidence="2 4">
    <name type="scientific">Pseudomonas taetrolens</name>
    <dbReference type="NCBI Taxonomy" id="47884"/>
    <lineage>
        <taxon>Bacteria</taxon>
        <taxon>Pseudomonadati</taxon>
        <taxon>Pseudomonadota</taxon>
        <taxon>Gammaproteobacteria</taxon>
        <taxon>Pseudomonadales</taxon>
        <taxon>Pseudomonadaceae</taxon>
        <taxon>Pseudomonas</taxon>
    </lineage>
</organism>
<evidence type="ECO:0000313" key="5">
    <source>
        <dbReference type="Proteomes" id="UP000183155"/>
    </source>
</evidence>
<dbReference type="Proteomes" id="UP000183155">
    <property type="component" value="Unassembled WGS sequence"/>
</dbReference>
<dbReference type="InterPro" id="IPR011576">
    <property type="entry name" value="Pyridox_Oxase_N"/>
</dbReference>
<proteinExistence type="predicted"/>
<reference evidence="3 5" key="2">
    <citation type="submission" date="2016-10" db="EMBL/GenBank/DDBJ databases">
        <authorList>
            <person name="Varghese N."/>
            <person name="Submissions S."/>
        </authorList>
    </citation>
    <scope>NUCLEOTIDE SEQUENCE [LARGE SCALE GENOMIC DNA]</scope>
    <source>
        <strain evidence="3 5">BS3652</strain>
    </source>
</reference>
<evidence type="ECO:0000259" key="1">
    <source>
        <dbReference type="Pfam" id="PF01243"/>
    </source>
</evidence>